<keyword evidence="4" id="KW-0572">Peptidoglycan-anchor</keyword>
<keyword evidence="1" id="KW-0134">Cell wall</keyword>
<comment type="caution">
    <text evidence="9">The sequence shown here is derived from an EMBL/GenBank/DDBJ whole genome shotgun (WGS) entry which is preliminary data.</text>
</comment>
<dbReference type="NCBIfam" id="NF041528">
    <property type="entry name" value="strep_LAETG"/>
    <property type="match status" value="1"/>
</dbReference>
<feature type="region of interest" description="Disordered" evidence="5">
    <location>
        <begin position="148"/>
        <end position="258"/>
    </location>
</feature>
<gene>
    <name evidence="9" type="ORF">JW592_21280</name>
</gene>
<dbReference type="PROSITE" id="PS50847">
    <property type="entry name" value="GRAM_POS_ANCHORING"/>
    <property type="match status" value="1"/>
</dbReference>
<sequence>MNRSRITSAAATAALLGGLGVAQLATAAGAFAYDSGADLHSGAATGFLYNRSTGEVKDGFSITVGNTGPEATRATLTVTGVKNVHFDTRKNGNKPSFKRDLEGGKAYNHNLTVKSLSEKQVVVSFDLKADNDEAEVVNIPGFISGEKQTLRTSIKGDKPDPDTSNNTKTMKYSVNAPDWNPDKPKPTEKPTQKPTEKPSDKPSKPSEPTQKPTSKPSKPSDDASDANTPAPAGGSDKGDSDKGGDLAETGSSSNTPLLVGGAGALVVIGGLAVFAAKRKKAGQN</sequence>
<reference evidence="9 10" key="1">
    <citation type="submission" date="2021-02" db="EMBL/GenBank/DDBJ databases">
        <title>Streptomyces spirodelae sp. nov., isolated from duckweed.</title>
        <authorList>
            <person name="Saimee Y."/>
            <person name="Duangmal K."/>
        </authorList>
    </citation>
    <scope>NUCLEOTIDE SEQUENCE [LARGE SCALE GENOMIC DNA]</scope>
    <source>
        <strain evidence="9 10">DW4-2</strain>
    </source>
</reference>
<keyword evidence="3 7" id="KW-0732">Signal</keyword>
<feature type="compositionally biased region" description="Polar residues" evidence="5">
    <location>
        <begin position="162"/>
        <end position="172"/>
    </location>
</feature>
<feature type="domain" description="Gram-positive cocci surface proteins LPxTG" evidence="8">
    <location>
        <begin position="246"/>
        <end position="284"/>
    </location>
</feature>
<evidence type="ECO:0000313" key="9">
    <source>
        <dbReference type="EMBL" id="MBO8187978.1"/>
    </source>
</evidence>
<evidence type="ECO:0000256" key="3">
    <source>
        <dbReference type="ARBA" id="ARBA00022729"/>
    </source>
</evidence>
<feature type="compositionally biased region" description="Basic and acidic residues" evidence="5">
    <location>
        <begin position="236"/>
        <end position="245"/>
    </location>
</feature>
<dbReference type="EMBL" id="JAFFZN010000020">
    <property type="protein sequence ID" value="MBO8187978.1"/>
    <property type="molecule type" value="Genomic_DNA"/>
</dbReference>
<protein>
    <submittedName>
        <fullName evidence="9">LPXTG cell wall anchor domain-containing protein</fullName>
    </submittedName>
</protein>
<dbReference type="NCBIfam" id="TIGR01167">
    <property type="entry name" value="LPXTG_anchor"/>
    <property type="match status" value="1"/>
</dbReference>
<name>A0ABS3WXW7_9ACTN</name>
<keyword evidence="2" id="KW-0964">Secreted</keyword>
<evidence type="ECO:0000256" key="4">
    <source>
        <dbReference type="ARBA" id="ARBA00023088"/>
    </source>
</evidence>
<evidence type="ECO:0000256" key="7">
    <source>
        <dbReference type="SAM" id="SignalP"/>
    </source>
</evidence>
<dbReference type="InterPro" id="IPR019931">
    <property type="entry name" value="LPXTG_anchor"/>
</dbReference>
<proteinExistence type="predicted"/>
<organism evidence="9 10">
    <name type="scientific">Streptomyces spirodelae</name>
    <dbReference type="NCBI Taxonomy" id="2812904"/>
    <lineage>
        <taxon>Bacteria</taxon>
        <taxon>Bacillati</taxon>
        <taxon>Actinomycetota</taxon>
        <taxon>Actinomycetes</taxon>
        <taxon>Kitasatosporales</taxon>
        <taxon>Streptomycetaceae</taxon>
        <taxon>Streptomyces</taxon>
    </lineage>
</organism>
<feature type="chain" id="PRO_5046782739" evidence="7">
    <location>
        <begin position="28"/>
        <end position="284"/>
    </location>
</feature>
<dbReference type="Proteomes" id="UP001518976">
    <property type="component" value="Unassembled WGS sequence"/>
</dbReference>
<evidence type="ECO:0000313" key="10">
    <source>
        <dbReference type="Proteomes" id="UP001518976"/>
    </source>
</evidence>
<dbReference type="RefSeq" id="WP_209266783.1">
    <property type="nucleotide sequence ID" value="NZ_JAFFZN010000020.1"/>
</dbReference>
<keyword evidence="6" id="KW-1133">Transmembrane helix</keyword>
<feature type="compositionally biased region" description="Low complexity" evidence="5">
    <location>
        <begin position="206"/>
        <end position="217"/>
    </location>
</feature>
<feature type="transmembrane region" description="Helical" evidence="6">
    <location>
        <begin position="257"/>
        <end position="276"/>
    </location>
</feature>
<keyword evidence="6" id="KW-0812">Transmembrane</keyword>
<feature type="compositionally biased region" description="Basic and acidic residues" evidence="5">
    <location>
        <begin position="180"/>
        <end position="204"/>
    </location>
</feature>
<accession>A0ABS3WXW7</accession>
<keyword evidence="10" id="KW-1185">Reference proteome</keyword>
<feature type="signal peptide" evidence="7">
    <location>
        <begin position="1"/>
        <end position="27"/>
    </location>
</feature>
<evidence type="ECO:0000256" key="5">
    <source>
        <dbReference type="SAM" id="MobiDB-lite"/>
    </source>
</evidence>
<evidence type="ECO:0000256" key="1">
    <source>
        <dbReference type="ARBA" id="ARBA00022512"/>
    </source>
</evidence>
<evidence type="ECO:0000256" key="6">
    <source>
        <dbReference type="SAM" id="Phobius"/>
    </source>
</evidence>
<keyword evidence="6" id="KW-0472">Membrane</keyword>
<evidence type="ECO:0000256" key="2">
    <source>
        <dbReference type="ARBA" id="ARBA00022525"/>
    </source>
</evidence>
<evidence type="ECO:0000259" key="8">
    <source>
        <dbReference type="PROSITE" id="PS50847"/>
    </source>
</evidence>